<evidence type="ECO:0000256" key="3">
    <source>
        <dbReference type="ARBA" id="ARBA00022960"/>
    </source>
</evidence>
<keyword evidence="8" id="KW-0067">ATP-binding</keyword>
<dbReference type="GO" id="GO:0051301">
    <property type="term" value="P:cell division"/>
    <property type="evidence" value="ECO:0007669"/>
    <property type="project" value="UniProtKB-KW"/>
</dbReference>
<dbReference type="InterPro" id="IPR000713">
    <property type="entry name" value="Mur_ligase_N"/>
</dbReference>
<dbReference type="InterPro" id="IPR036565">
    <property type="entry name" value="Mur-like_cat_sf"/>
</dbReference>
<dbReference type="EC" id="6.3.2.10" evidence="8"/>
<dbReference type="InterPro" id="IPR035911">
    <property type="entry name" value="MurE/MurF_N"/>
</dbReference>
<dbReference type="GO" id="GO:0005737">
    <property type="term" value="C:cytoplasm"/>
    <property type="evidence" value="ECO:0007669"/>
    <property type="project" value="UniProtKB-SubCell"/>
</dbReference>
<feature type="modified residue" description="N6-carboxylysine" evidence="7">
    <location>
        <position position="228"/>
    </location>
</feature>
<keyword evidence="2 8" id="KW-0132">Cell division</keyword>
<dbReference type="PANTHER" id="PTHR23135">
    <property type="entry name" value="MUR LIGASE FAMILY MEMBER"/>
    <property type="match status" value="1"/>
</dbReference>
<dbReference type="RefSeq" id="WP_108621695.1">
    <property type="nucleotide sequence ID" value="NZ_CP028901.1"/>
</dbReference>
<feature type="domain" description="Mur ligase central" evidence="13">
    <location>
        <begin position="115"/>
        <end position="316"/>
    </location>
</feature>
<keyword evidence="15" id="KW-1185">Reference proteome</keyword>
<feature type="short sequence motif" description="Meso-diaminopimelate recognition motif" evidence="7">
    <location>
        <begin position="419"/>
        <end position="422"/>
    </location>
</feature>
<feature type="binding site" evidence="7">
    <location>
        <begin position="419"/>
        <end position="422"/>
    </location>
    <ligand>
        <name>meso-2,6-diaminopimelate</name>
        <dbReference type="ChEBI" id="CHEBI:57791"/>
    </ligand>
</feature>
<accession>A0A2R4XKN3</accession>
<evidence type="ECO:0000256" key="8">
    <source>
        <dbReference type="HAMAP-Rule" id="MF_02019"/>
    </source>
</evidence>
<dbReference type="InterPro" id="IPR004101">
    <property type="entry name" value="Mur_ligase_C"/>
</dbReference>
<dbReference type="AlphaFoldDB" id="A0A2R4XKN3"/>
<evidence type="ECO:0000259" key="13">
    <source>
        <dbReference type="Pfam" id="PF08245"/>
    </source>
</evidence>
<comment type="function">
    <text evidence="8 10">Involved in cell wall formation. Catalyzes the final step in the synthesis of UDP-N-acetylmuramoyl-pentapeptide, the precursor of murein.</text>
</comment>
<feature type="binding site" evidence="7">
    <location>
        <begin position="117"/>
        <end position="123"/>
    </location>
    <ligand>
        <name>ATP</name>
        <dbReference type="ChEBI" id="CHEBI:30616"/>
    </ligand>
</feature>
<evidence type="ECO:0000313" key="14">
    <source>
        <dbReference type="EMBL" id="AWB34279.1"/>
    </source>
</evidence>
<dbReference type="GO" id="GO:0047480">
    <property type="term" value="F:UDP-N-acetylmuramoyl-tripeptide-D-alanyl-D-alanine ligase activity"/>
    <property type="evidence" value="ECO:0007669"/>
    <property type="project" value="UniProtKB-UniRule"/>
</dbReference>
<dbReference type="InterPro" id="IPR013221">
    <property type="entry name" value="Mur_ligase_cen"/>
</dbReference>
<proteinExistence type="inferred from homology"/>
<dbReference type="GO" id="GO:0071555">
    <property type="term" value="P:cell wall organization"/>
    <property type="evidence" value="ECO:0007669"/>
    <property type="project" value="UniProtKB-KW"/>
</dbReference>
<feature type="binding site" evidence="7">
    <location>
        <position position="395"/>
    </location>
    <ligand>
        <name>meso-2,6-diaminopimelate</name>
        <dbReference type="ChEBI" id="CHEBI:57791"/>
    </ligand>
</feature>
<feature type="domain" description="Mur ligase C-terminal" evidence="12">
    <location>
        <begin position="808"/>
        <end position="925"/>
    </location>
</feature>
<keyword evidence="3 8" id="KW-0133">Cell shape</keyword>
<feature type="binding site" evidence="7">
    <location>
        <position position="196"/>
    </location>
    <ligand>
        <name>UDP-N-acetyl-alpha-D-muramoyl-L-alanyl-D-glutamate</name>
        <dbReference type="ChEBI" id="CHEBI:83900"/>
    </ligand>
</feature>
<feature type="domain" description="Mur ligase N-terminal catalytic" evidence="11">
    <location>
        <begin position="28"/>
        <end position="101"/>
    </location>
</feature>
<dbReference type="NCBIfam" id="NF008896">
    <property type="entry name" value="PRK11929.1"/>
    <property type="match status" value="1"/>
</dbReference>
<keyword evidence="4 8" id="KW-0573">Peptidoglycan synthesis</keyword>
<dbReference type="PANTHER" id="PTHR23135:SF4">
    <property type="entry name" value="UDP-N-ACETYLMURAMOYL-L-ALANYL-D-GLUTAMATE--2,6-DIAMINOPIMELATE LIGASE MURE HOMOLOG, CHLOROPLASTIC"/>
    <property type="match status" value="1"/>
</dbReference>
<feature type="domain" description="Mur ligase N-terminal catalytic" evidence="11">
    <location>
        <begin position="515"/>
        <end position="584"/>
    </location>
</feature>
<evidence type="ECO:0000256" key="5">
    <source>
        <dbReference type="ARBA" id="ARBA00023306"/>
    </source>
</evidence>
<evidence type="ECO:0000256" key="1">
    <source>
        <dbReference type="ARBA" id="ARBA00005898"/>
    </source>
</evidence>
<dbReference type="Gene3D" id="3.40.1190.10">
    <property type="entry name" value="Mur-like, catalytic domain"/>
    <property type="match status" value="2"/>
</dbReference>
<comment type="subcellular location">
    <subcellularLocation>
        <location evidence="8 9">Cytoplasm</location>
    </subcellularLocation>
</comment>
<keyword evidence="8" id="KW-0963">Cytoplasm</keyword>
<evidence type="ECO:0000313" key="15">
    <source>
        <dbReference type="Proteomes" id="UP000244571"/>
    </source>
</evidence>
<feature type="binding site" evidence="7">
    <location>
        <position position="32"/>
    </location>
    <ligand>
        <name>UDP-N-acetyl-alpha-D-muramoyl-L-alanyl-D-glutamate</name>
        <dbReference type="ChEBI" id="CHEBI:83900"/>
    </ligand>
</feature>
<evidence type="ECO:0000256" key="6">
    <source>
        <dbReference type="ARBA" id="ARBA00023316"/>
    </source>
</evidence>
<feature type="domain" description="Mur ligase central" evidence="13">
    <location>
        <begin position="595"/>
        <end position="786"/>
    </location>
</feature>
<keyword evidence="5 8" id="KW-0131">Cell cycle</keyword>
<dbReference type="EMBL" id="CP028901">
    <property type="protein sequence ID" value="AWB34279.1"/>
    <property type="molecule type" value="Genomic_DNA"/>
</dbReference>
<protein>
    <recommendedName>
        <fullName evidence="7 8">Multifunctional fusion protein</fullName>
    </recommendedName>
    <domain>
        <recommendedName>
            <fullName evidence="7">UDP-N-acetylmuramoyl-L-alanyl-D-glutamate--2,6-diaminopimelate ligase</fullName>
            <ecNumber evidence="7">6.3.2.13</ecNumber>
        </recommendedName>
        <alternativeName>
            <fullName evidence="7">Meso-A2pm-adding enzyme</fullName>
        </alternativeName>
        <alternativeName>
            <fullName evidence="7">Meso-diaminopimelate-adding enzyme</fullName>
        </alternativeName>
        <alternativeName>
            <fullName evidence="7">UDP-MurNAc-L-Ala-D-Glu:meso-diaminopimelate ligase</fullName>
        </alternativeName>
        <alternativeName>
            <fullName evidence="7">UDP-MurNAc-tripeptide synthetase</fullName>
        </alternativeName>
        <alternativeName>
            <fullName evidence="7">UDP-N-acetylmuramyl-tripeptide synthetase</fullName>
        </alternativeName>
    </domain>
    <domain>
        <recommendedName>
            <fullName evidence="8">UDP-N-acetylmuramoyl-tripeptide--D-alanyl-D-alanine ligase</fullName>
            <ecNumber evidence="8">6.3.2.10</ecNumber>
        </recommendedName>
        <alternativeName>
            <fullName evidence="8">D-alanyl-D-alanine-adding enzyme</fullName>
        </alternativeName>
    </domain>
</protein>
<dbReference type="NCBIfam" id="NF001126">
    <property type="entry name" value="PRK00139.1-4"/>
    <property type="match status" value="1"/>
</dbReference>
<dbReference type="InterPro" id="IPR005761">
    <property type="entry name" value="UDP-N-AcMur-Glu-dNH2Pim_ligase"/>
</dbReference>
<dbReference type="Proteomes" id="UP000244571">
    <property type="component" value="Chromosome"/>
</dbReference>
<dbReference type="NCBIfam" id="TIGR01143">
    <property type="entry name" value="murF"/>
    <property type="match status" value="1"/>
</dbReference>
<comment type="pathway">
    <text evidence="8 9">Cell wall biogenesis; peptidoglycan biosynthesis.</text>
</comment>
<dbReference type="Pfam" id="PF01225">
    <property type="entry name" value="Mur_ligase"/>
    <property type="match status" value="2"/>
</dbReference>
<reference evidence="14 15" key="1">
    <citation type="submission" date="2018-04" db="EMBL/GenBank/DDBJ databases">
        <title>Bordetella sp. HZ20 isolated from seawater.</title>
        <authorList>
            <person name="Sun C."/>
        </authorList>
    </citation>
    <scope>NUCLEOTIDE SEQUENCE [LARGE SCALE GENOMIC DNA]</scope>
    <source>
        <strain evidence="14 15">HZ20</strain>
    </source>
</reference>
<dbReference type="KEGG" id="boz:DBV39_11810"/>
<dbReference type="GO" id="GO:0008766">
    <property type="term" value="F:UDP-N-acetylmuramoylalanyl-D-glutamyl-2,6-diaminopimelate-D-alanyl-D-alanine ligase activity"/>
    <property type="evidence" value="ECO:0007669"/>
    <property type="project" value="RHEA"/>
</dbReference>
<dbReference type="InterPro" id="IPR005863">
    <property type="entry name" value="UDP-N-AcMur_synth"/>
</dbReference>
<dbReference type="Pfam" id="PF02875">
    <property type="entry name" value="Mur_ligase_C"/>
    <property type="match status" value="2"/>
</dbReference>
<feature type="binding site" evidence="7">
    <location>
        <position position="476"/>
    </location>
    <ligand>
        <name>meso-2,6-diaminopimelate</name>
        <dbReference type="ChEBI" id="CHEBI:57791"/>
    </ligand>
</feature>
<dbReference type="SUPFAM" id="SSF63418">
    <property type="entry name" value="MurE/MurF N-terminal domain"/>
    <property type="match status" value="2"/>
</dbReference>
<comment type="function">
    <text evidence="7">Catalyzes the addition of meso-diaminopimelic acid to the nucleotide precursor UDP-N-acetylmuramoyl-L-alanyl-D-glutamate (UMAG) in the biosynthesis of bacterial cell-wall peptidoglycan.</text>
</comment>
<dbReference type="HAMAP" id="MF_02019">
    <property type="entry name" value="MurF"/>
    <property type="match status" value="1"/>
</dbReference>
<dbReference type="GO" id="GO:0000287">
    <property type="term" value="F:magnesium ion binding"/>
    <property type="evidence" value="ECO:0007669"/>
    <property type="project" value="UniProtKB-UniRule"/>
</dbReference>
<comment type="catalytic activity">
    <reaction evidence="8 10">
        <text>D-alanyl-D-alanine + UDP-N-acetyl-alpha-D-muramoyl-L-alanyl-gamma-D-glutamyl-meso-2,6-diaminopimelate + ATP = UDP-N-acetyl-alpha-D-muramoyl-L-alanyl-gamma-D-glutamyl-meso-2,6-diaminopimeloyl-D-alanyl-D-alanine + ADP + phosphate + H(+)</text>
        <dbReference type="Rhea" id="RHEA:28374"/>
        <dbReference type="ChEBI" id="CHEBI:15378"/>
        <dbReference type="ChEBI" id="CHEBI:30616"/>
        <dbReference type="ChEBI" id="CHEBI:43474"/>
        <dbReference type="ChEBI" id="CHEBI:57822"/>
        <dbReference type="ChEBI" id="CHEBI:61386"/>
        <dbReference type="ChEBI" id="CHEBI:83905"/>
        <dbReference type="ChEBI" id="CHEBI:456216"/>
        <dbReference type="EC" id="6.3.2.10"/>
    </reaction>
</comment>
<feature type="binding site" evidence="7">
    <location>
        <position position="188"/>
    </location>
    <ligand>
        <name>UDP-N-acetyl-alpha-D-muramoyl-L-alanyl-D-glutamate</name>
        <dbReference type="ChEBI" id="CHEBI:83900"/>
    </ligand>
</feature>
<comment type="catalytic activity">
    <reaction evidence="7">
        <text>UDP-N-acetyl-alpha-D-muramoyl-L-alanyl-D-glutamate + meso-2,6-diaminopimelate + ATP = UDP-N-acetyl-alpha-D-muramoyl-L-alanyl-gamma-D-glutamyl-meso-2,6-diaminopimelate + ADP + phosphate + H(+)</text>
        <dbReference type="Rhea" id="RHEA:23676"/>
        <dbReference type="ChEBI" id="CHEBI:15378"/>
        <dbReference type="ChEBI" id="CHEBI:30616"/>
        <dbReference type="ChEBI" id="CHEBI:43474"/>
        <dbReference type="ChEBI" id="CHEBI:57791"/>
        <dbReference type="ChEBI" id="CHEBI:83900"/>
        <dbReference type="ChEBI" id="CHEBI:83905"/>
        <dbReference type="ChEBI" id="CHEBI:456216"/>
        <dbReference type="EC" id="6.3.2.13"/>
    </reaction>
</comment>
<comment type="cofactor">
    <cofactor evidence="7">
        <name>Mg(2+)</name>
        <dbReference type="ChEBI" id="CHEBI:18420"/>
    </cofactor>
</comment>
<feature type="binding site" evidence="8">
    <location>
        <begin position="597"/>
        <end position="603"/>
    </location>
    <ligand>
        <name>ATP</name>
        <dbReference type="ChEBI" id="CHEBI:30616"/>
    </ligand>
</feature>
<dbReference type="Pfam" id="PF08245">
    <property type="entry name" value="Mur_ligase_M"/>
    <property type="match status" value="2"/>
</dbReference>
<keyword evidence="8 14" id="KW-0436">Ligase</keyword>
<name>A0A2R4XKN3_9BURK</name>
<comment type="similarity">
    <text evidence="8">Belongs to the MurCDEF family. MurF subfamily.</text>
</comment>
<dbReference type="EC" id="6.3.2.13" evidence="7"/>
<feature type="binding site" evidence="7">
    <location>
        <position position="480"/>
    </location>
    <ligand>
        <name>meso-2,6-diaminopimelate</name>
        <dbReference type="ChEBI" id="CHEBI:57791"/>
    </ligand>
</feature>
<dbReference type="SUPFAM" id="SSF53244">
    <property type="entry name" value="MurD-like peptide ligases, peptide-binding domain"/>
    <property type="match status" value="2"/>
</dbReference>
<evidence type="ECO:0000256" key="2">
    <source>
        <dbReference type="ARBA" id="ARBA00022618"/>
    </source>
</evidence>
<feature type="binding site" evidence="7">
    <location>
        <position position="194"/>
    </location>
    <ligand>
        <name>UDP-N-acetyl-alpha-D-muramoyl-L-alanyl-D-glutamate</name>
        <dbReference type="ChEBI" id="CHEBI:83900"/>
    </ligand>
</feature>
<dbReference type="GO" id="GO:0005524">
    <property type="term" value="F:ATP binding"/>
    <property type="evidence" value="ECO:0007669"/>
    <property type="project" value="UniProtKB-UniRule"/>
</dbReference>
<keyword evidence="6 8" id="KW-0961">Cell wall biogenesis/degradation</keyword>
<evidence type="ECO:0000256" key="9">
    <source>
        <dbReference type="RuleBase" id="RU004135"/>
    </source>
</evidence>
<keyword evidence="7" id="KW-0460">Magnesium</keyword>
<feature type="binding site" evidence="7">
    <location>
        <begin position="161"/>
        <end position="162"/>
    </location>
    <ligand>
        <name>UDP-N-acetyl-alpha-D-muramoyl-L-alanyl-D-glutamate</name>
        <dbReference type="ChEBI" id="CHEBI:83900"/>
    </ligand>
</feature>
<sequence>MTLSPSVVRNVSDLIERVRLFTPAHASLSMDSRMLGQGDVFVACPGQSSDGRNYIADAVSHGAAAVIAESGLTPAQLEALGQIPVVEVPGLTSMLGELAHHWWGQPSADVQVIAVTGTNGKTTTSQLIGAALRGAGQPCAVLGTLGLFDGRGEQVEDATLTTPDVVSVHKLIAKVRQAGARYLVLEASSIGLDQGRLDGVLIHTAIFTNLTQDHLDYHSDMQTYGQAKARLFARPGLVKAVINADDAASQIMVQESAAEITTFGFHAQAIWRASSVCERGGGIEFDLCHAADQTARIVSCFTGQYNVSNLLAVAATLDGLGWSFKEIASSLGSLPPVSGRMEPVTWSGQAANVPLVLVDYAHTPDALENALQSLRGVAQARQGKVWCVAGCGGDRDRSKRKPMGAVLCRNADRFIVTSDNPRNEAPESILAEIWSGVSDAVDVSGTSHGSVEIDREVAILSAIWQADPQDVVLIAGKGHETYQITGDCRRDFDDRQWARLALLFYARDAVAPIPAIVIDSRQVSPGSLFVAIAGERFDGHQFLADVTVAGACAALVSRVMPEQLIPQIVVDDTRSALQAMARAWREQFHLPVVGVTGSNGKTTTKEMIATVLGAWVGQASVLATQGNLNNDLGVPLTLLRLRSWHKAAVVELGMNHPGEIAQLSRLAQPTVGLVLNAQREHQEFMGSVEAVAQENGQVLARLPASGVAVYMDQPPYTRVWAGLGAHVSSHWTFGSDITCTFHASGVQLKPDGSEFCLCSPAGEREVSLRVPGWHNVINALASAACALAAGASLDHVVTGLESFQAVKGRMQVHRLPGARVLIDDTYNANPDSVRAAIDVLRSLDAPRVLVLGDMGEVGDEGPLMHEEIGHYARTHQVDHLLALGAASRLAAQAFGVRGCWFEGIDELVTHLRELNVQSVLVKGSRFMALERVVKAVLAQENFTNNNKTGEHGHAG</sequence>
<gene>
    <name evidence="8" type="primary">murF</name>
    <name evidence="7" type="synonym">murE</name>
    <name evidence="14" type="ORF">DBV39_11810</name>
</gene>
<dbReference type="SUPFAM" id="SSF53623">
    <property type="entry name" value="MurD-like peptide ligases, catalytic domain"/>
    <property type="match status" value="2"/>
</dbReference>
<comment type="similarity">
    <text evidence="1 7">Belongs to the MurCDEF family. MurE subfamily.</text>
</comment>
<dbReference type="UniPathway" id="UPA00219"/>
<dbReference type="GO" id="GO:0008360">
    <property type="term" value="P:regulation of cell shape"/>
    <property type="evidence" value="ECO:0007669"/>
    <property type="project" value="UniProtKB-KW"/>
</dbReference>
<dbReference type="Gene3D" id="3.40.1390.10">
    <property type="entry name" value="MurE/MurF, N-terminal domain"/>
    <property type="match status" value="2"/>
</dbReference>
<comment type="caution">
    <text evidence="7">Lacks conserved residue(s) required for the propagation of feature annotation.</text>
</comment>
<dbReference type="GO" id="GO:0009252">
    <property type="term" value="P:peptidoglycan biosynthetic process"/>
    <property type="evidence" value="ECO:0007669"/>
    <property type="project" value="UniProtKB-UniRule"/>
</dbReference>
<evidence type="ECO:0000256" key="4">
    <source>
        <dbReference type="ARBA" id="ARBA00022984"/>
    </source>
</evidence>
<comment type="PTM">
    <text evidence="7">Carboxylation is probably crucial for Mg(2+) binding and, consequently, for the gamma-phosphate positioning of ATP.</text>
</comment>
<feature type="domain" description="Mur ligase C-terminal" evidence="12">
    <location>
        <begin position="339"/>
        <end position="478"/>
    </location>
</feature>
<evidence type="ECO:0000256" key="7">
    <source>
        <dbReference type="HAMAP-Rule" id="MF_00208"/>
    </source>
</evidence>
<organism evidence="14 15">
    <name type="scientific">Orrella marina</name>
    <dbReference type="NCBI Taxonomy" id="2163011"/>
    <lineage>
        <taxon>Bacteria</taxon>
        <taxon>Pseudomonadati</taxon>
        <taxon>Pseudomonadota</taxon>
        <taxon>Betaproteobacteria</taxon>
        <taxon>Burkholderiales</taxon>
        <taxon>Alcaligenaceae</taxon>
        <taxon>Orrella</taxon>
    </lineage>
</organism>
<evidence type="ECO:0000259" key="11">
    <source>
        <dbReference type="Pfam" id="PF01225"/>
    </source>
</evidence>
<dbReference type="Gene3D" id="3.90.190.20">
    <property type="entry name" value="Mur ligase, C-terminal domain"/>
    <property type="match status" value="2"/>
</dbReference>
<dbReference type="InterPro" id="IPR036615">
    <property type="entry name" value="Mur_ligase_C_dom_sf"/>
</dbReference>
<dbReference type="NCBIfam" id="TIGR01085">
    <property type="entry name" value="murE"/>
    <property type="match status" value="1"/>
</dbReference>
<keyword evidence="8" id="KW-0547">Nucleotide-binding</keyword>
<evidence type="ECO:0000259" key="12">
    <source>
        <dbReference type="Pfam" id="PF02875"/>
    </source>
</evidence>
<dbReference type="GO" id="GO:0008765">
    <property type="term" value="F:UDP-N-acetylmuramoylalanyl-D-glutamate-2,6-diaminopimelate ligase activity"/>
    <property type="evidence" value="ECO:0007669"/>
    <property type="project" value="UniProtKB-UniRule"/>
</dbReference>
<evidence type="ECO:0000256" key="10">
    <source>
        <dbReference type="RuleBase" id="RU004136"/>
    </source>
</evidence>
<dbReference type="HAMAP" id="MF_00208">
    <property type="entry name" value="MurE"/>
    <property type="match status" value="1"/>
</dbReference>
<dbReference type="OrthoDB" id="9800958at2"/>